<comment type="caution">
    <text evidence="1">The sequence shown here is derived from an EMBL/GenBank/DDBJ whole genome shotgun (WGS) entry which is preliminary data.</text>
</comment>
<dbReference type="Pfam" id="PF01987">
    <property type="entry name" value="AIM24"/>
    <property type="match status" value="1"/>
</dbReference>
<dbReference type="SUPFAM" id="SSF51219">
    <property type="entry name" value="TRAP-like"/>
    <property type="match status" value="1"/>
</dbReference>
<dbReference type="NCBIfam" id="TIGR00266">
    <property type="entry name" value="TIGR00266 family protein"/>
    <property type="match status" value="1"/>
</dbReference>
<dbReference type="Gene3D" id="3.60.160.10">
    <property type="entry name" value="Mitochondrial biogenesis AIM24"/>
    <property type="match status" value="1"/>
</dbReference>
<sequence>MQYRIEGTTLPVVTVTLTPGQRIYSSSGGMSWMTQDVEMDTNTGGGLGKMFKRAISGESLFVVDYYVERGEGEVAFSAEFPGKILNLDLADGQSYIVQKDAFMCADKSVDLDMHFRKRLGAGLFGGEGFILQRLTGPGRAFVNFDGEILVKELQAGELLRVDTGHVAMFEPTVDFDVEIVRGFKNILLGGEGLFLATLRGPGKAYLQTMPMDKLAQKIAQYMPQVGGKGASGGTNVDFGQLFGGR</sequence>
<organism evidence="1">
    <name type="scientific">Caldilineaceae bacterium SB0664_bin_27</name>
    <dbReference type="NCBI Taxonomy" id="2605260"/>
    <lineage>
        <taxon>Bacteria</taxon>
        <taxon>Bacillati</taxon>
        <taxon>Chloroflexota</taxon>
        <taxon>Caldilineae</taxon>
        <taxon>Caldilineales</taxon>
        <taxon>Caldilineaceae</taxon>
    </lineage>
</organism>
<gene>
    <name evidence="1" type="ORF">F4Y42_12345</name>
</gene>
<dbReference type="InterPro" id="IPR036983">
    <property type="entry name" value="AIM24_sf"/>
</dbReference>
<dbReference type="InterPro" id="IPR002838">
    <property type="entry name" value="AIM24"/>
</dbReference>
<evidence type="ECO:0000313" key="1">
    <source>
        <dbReference type="EMBL" id="MXY94224.1"/>
    </source>
</evidence>
<reference evidence="1" key="1">
    <citation type="submission" date="2019-09" db="EMBL/GenBank/DDBJ databases">
        <title>Characterisation of the sponge microbiome using genome-centric metagenomics.</title>
        <authorList>
            <person name="Engelberts J.P."/>
            <person name="Robbins S.J."/>
            <person name="De Goeij J.M."/>
            <person name="Aranda M."/>
            <person name="Bell S.C."/>
            <person name="Webster N.S."/>
        </authorList>
    </citation>
    <scope>NUCLEOTIDE SEQUENCE</scope>
    <source>
        <strain evidence="1">SB0664_bin_27</strain>
    </source>
</reference>
<protein>
    <submittedName>
        <fullName evidence="1">TIGR00266 family protein</fullName>
    </submittedName>
</protein>
<dbReference type="InterPro" id="IPR016031">
    <property type="entry name" value="Trp_RNA-bd_attenuator-like_dom"/>
</dbReference>
<dbReference type="PANTHER" id="PTHR43657:SF1">
    <property type="entry name" value="ALTERED INHERITANCE OF MITOCHONDRIA PROTEIN 24, MITOCHONDRIAL"/>
    <property type="match status" value="1"/>
</dbReference>
<name>A0A6B0YSZ9_9CHLR</name>
<accession>A0A6B0YSZ9</accession>
<dbReference type="AlphaFoldDB" id="A0A6B0YSZ9"/>
<dbReference type="PANTHER" id="PTHR43657">
    <property type="entry name" value="TRYPTOPHAN RNA-BINDING ATTENUATOR PROTEIN-LIKE PROTEIN"/>
    <property type="match status" value="1"/>
</dbReference>
<dbReference type="EMBL" id="VXRG01000103">
    <property type="protein sequence ID" value="MXY94224.1"/>
    <property type="molecule type" value="Genomic_DNA"/>
</dbReference>
<proteinExistence type="predicted"/>